<dbReference type="EMBL" id="ML994613">
    <property type="protein sequence ID" value="KAF2193610.1"/>
    <property type="molecule type" value="Genomic_DNA"/>
</dbReference>
<accession>A0A6A6EU45</accession>
<organism evidence="1 2">
    <name type="scientific">Zopfia rhizophila CBS 207.26</name>
    <dbReference type="NCBI Taxonomy" id="1314779"/>
    <lineage>
        <taxon>Eukaryota</taxon>
        <taxon>Fungi</taxon>
        <taxon>Dikarya</taxon>
        <taxon>Ascomycota</taxon>
        <taxon>Pezizomycotina</taxon>
        <taxon>Dothideomycetes</taxon>
        <taxon>Dothideomycetes incertae sedis</taxon>
        <taxon>Zopfiaceae</taxon>
        <taxon>Zopfia</taxon>
    </lineage>
</organism>
<evidence type="ECO:0000313" key="1">
    <source>
        <dbReference type="EMBL" id="KAF2193610.1"/>
    </source>
</evidence>
<dbReference type="OrthoDB" id="10578595at2759"/>
<dbReference type="Proteomes" id="UP000800200">
    <property type="component" value="Unassembled WGS sequence"/>
</dbReference>
<sequence length="155" mass="17607">MKIFAVFDDPKKSVSLNELNQIATLTEHELLQCLDGLRQAQRDVGTGQTLKAIISHFSSPSPRFRRERVEKNVRLIISNWVSFKNWSSGQLSRLCLLTKPDVDSIVKNDTLREIVRDRVSGLTVPTGFVDKLKDCKCNTSQLILSTPNYHLKDHS</sequence>
<name>A0A6A6EU45_9PEZI</name>
<reference evidence="1" key="1">
    <citation type="journal article" date="2020" name="Stud. Mycol.">
        <title>101 Dothideomycetes genomes: a test case for predicting lifestyles and emergence of pathogens.</title>
        <authorList>
            <person name="Haridas S."/>
            <person name="Albert R."/>
            <person name="Binder M."/>
            <person name="Bloem J."/>
            <person name="Labutti K."/>
            <person name="Salamov A."/>
            <person name="Andreopoulos B."/>
            <person name="Baker S."/>
            <person name="Barry K."/>
            <person name="Bills G."/>
            <person name="Bluhm B."/>
            <person name="Cannon C."/>
            <person name="Castanera R."/>
            <person name="Culley D."/>
            <person name="Daum C."/>
            <person name="Ezra D."/>
            <person name="Gonzalez J."/>
            <person name="Henrissat B."/>
            <person name="Kuo A."/>
            <person name="Liang C."/>
            <person name="Lipzen A."/>
            <person name="Lutzoni F."/>
            <person name="Magnuson J."/>
            <person name="Mondo S."/>
            <person name="Nolan M."/>
            <person name="Ohm R."/>
            <person name="Pangilinan J."/>
            <person name="Park H.-J."/>
            <person name="Ramirez L."/>
            <person name="Alfaro M."/>
            <person name="Sun H."/>
            <person name="Tritt A."/>
            <person name="Yoshinaga Y."/>
            <person name="Zwiers L.-H."/>
            <person name="Turgeon B."/>
            <person name="Goodwin S."/>
            <person name="Spatafora J."/>
            <person name="Crous P."/>
            <person name="Grigoriev I."/>
        </authorList>
    </citation>
    <scope>NUCLEOTIDE SEQUENCE</scope>
    <source>
        <strain evidence="1">CBS 207.26</strain>
    </source>
</reference>
<gene>
    <name evidence="1" type="ORF">K469DRAFT_239109</name>
</gene>
<keyword evidence="2" id="KW-1185">Reference proteome</keyword>
<dbReference type="AlphaFoldDB" id="A0A6A6EU45"/>
<protein>
    <submittedName>
        <fullName evidence="1">Uncharacterized protein</fullName>
    </submittedName>
</protein>
<evidence type="ECO:0000313" key="2">
    <source>
        <dbReference type="Proteomes" id="UP000800200"/>
    </source>
</evidence>
<proteinExistence type="predicted"/>